<accession>A0A7J7NB44</accession>
<feature type="domain" description="Beta-ketoacyl-[acyl-carrier-protein] synthase III C-terminal" evidence="7">
    <location>
        <begin position="270"/>
        <end position="352"/>
    </location>
</feature>
<evidence type="ECO:0000256" key="4">
    <source>
        <dbReference type="ARBA" id="ARBA00023315"/>
    </source>
</evidence>
<feature type="active site" evidence="5">
    <location>
        <position position="273"/>
    </location>
</feature>
<name>A0A7J7NB44_9MAGN</name>
<organism evidence="8 9">
    <name type="scientific">Kingdonia uniflora</name>
    <dbReference type="NCBI Taxonomy" id="39325"/>
    <lineage>
        <taxon>Eukaryota</taxon>
        <taxon>Viridiplantae</taxon>
        <taxon>Streptophyta</taxon>
        <taxon>Embryophyta</taxon>
        <taxon>Tracheophyta</taxon>
        <taxon>Spermatophyta</taxon>
        <taxon>Magnoliopsida</taxon>
        <taxon>Ranunculales</taxon>
        <taxon>Circaeasteraceae</taxon>
        <taxon>Kingdonia</taxon>
    </lineage>
</organism>
<dbReference type="PIRSF" id="PIRSF036417">
    <property type="entry name" value="3-ktacl-CoA_syn"/>
    <property type="match status" value="1"/>
</dbReference>
<keyword evidence="4" id="KW-0012">Acyltransferase</keyword>
<dbReference type="EMBL" id="JACGCM010000932">
    <property type="protein sequence ID" value="KAF6164367.1"/>
    <property type="molecule type" value="Genomic_DNA"/>
</dbReference>
<sequence>MKRNKSIGLEEYKFALKAIVGSGIGEETYGPRNIISGKEEDPMLVDALVEVDEFFYDSLDKLFAKSGVSPSDIDILVVNISLFTTSPSPASRIINHYKMREDIKVFSLSGMGCSATLISVNAVQNIFKSVKNALAIVVSTECVGPCWYSGNDKSMMLPNCLFRSGGAAILLTNNPNLKHRTIFKLKCLVRTHLGSSDEAYLSAQHQEDGQGRLGIHLSKNIPKAATRAFFENLKVLAPKILPMRELFKYAILSNLKQKSAKTVTIDFKAGIDHFCIHPGGTAVINGIGKSLDLSDHYLEPARMTLHRFGNTSASSLWYVLGYMEAKRRLKKGDRVLMLSFGSGFKCNSCLLEVVRDLKDGNVWEDCIDNYPPQTLINPFKEKYGWLNDENLPKDFTFY</sequence>
<dbReference type="EC" id="2.3.1.199" evidence="2"/>
<feature type="active site" evidence="5">
    <location>
        <position position="310"/>
    </location>
</feature>
<dbReference type="CDD" id="cd00831">
    <property type="entry name" value="CHS_like"/>
    <property type="match status" value="1"/>
</dbReference>
<dbReference type="SUPFAM" id="SSF53901">
    <property type="entry name" value="Thiolase-like"/>
    <property type="match status" value="1"/>
</dbReference>
<dbReference type="GO" id="GO:0016020">
    <property type="term" value="C:membrane"/>
    <property type="evidence" value="ECO:0007669"/>
    <property type="project" value="InterPro"/>
</dbReference>
<feature type="active site" evidence="5">
    <location>
        <position position="277"/>
    </location>
</feature>
<evidence type="ECO:0000256" key="1">
    <source>
        <dbReference type="ARBA" id="ARBA00005531"/>
    </source>
</evidence>
<evidence type="ECO:0000313" key="8">
    <source>
        <dbReference type="EMBL" id="KAF6164367.1"/>
    </source>
</evidence>
<dbReference type="PANTHER" id="PTHR31561">
    <property type="entry name" value="3-KETOACYL-COA SYNTHASE"/>
    <property type="match status" value="1"/>
</dbReference>
<feature type="active site" evidence="5">
    <location>
        <position position="306"/>
    </location>
</feature>
<dbReference type="Gene3D" id="3.40.47.10">
    <property type="match status" value="1"/>
</dbReference>
<evidence type="ECO:0000259" key="7">
    <source>
        <dbReference type="Pfam" id="PF08541"/>
    </source>
</evidence>
<gene>
    <name evidence="8" type="ORF">GIB67_037524</name>
</gene>
<evidence type="ECO:0000256" key="3">
    <source>
        <dbReference type="ARBA" id="ARBA00022679"/>
    </source>
</evidence>
<evidence type="ECO:0000313" key="9">
    <source>
        <dbReference type="Proteomes" id="UP000541444"/>
    </source>
</evidence>
<keyword evidence="9" id="KW-1185">Reference proteome</keyword>
<comment type="caution">
    <text evidence="8">The sequence shown here is derived from an EMBL/GenBank/DDBJ whole genome shotgun (WGS) entry which is preliminary data.</text>
</comment>
<feature type="active site" evidence="5">
    <location>
        <position position="192"/>
    </location>
</feature>
<feature type="domain" description="FAE" evidence="6">
    <location>
        <begin position="2"/>
        <end position="252"/>
    </location>
</feature>
<keyword evidence="3" id="KW-0808">Transferase</keyword>
<comment type="similarity">
    <text evidence="1">Belongs to the thiolase-like superfamily. Chalcone/stilbene synthases family.</text>
</comment>
<evidence type="ECO:0000256" key="5">
    <source>
        <dbReference type="PIRSR" id="PIRSR036417-1"/>
    </source>
</evidence>
<dbReference type="AlphaFoldDB" id="A0A7J7NB44"/>
<dbReference type="OrthoDB" id="329835at2759"/>
<evidence type="ECO:0000256" key="2">
    <source>
        <dbReference type="ARBA" id="ARBA00012307"/>
    </source>
</evidence>
<dbReference type="InterPro" id="IPR016039">
    <property type="entry name" value="Thiolase-like"/>
</dbReference>
<dbReference type="Pfam" id="PF08541">
    <property type="entry name" value="ACP_syn_III_C"/>
    <property type="match status" value="1"/>
</dbReference>
<reference evidence="8 9" key="1">
    <citation type="journal article" date="2020" name="IScience">
        <title>Genome Sequencing of the Endangered Kingdonia uniflora (Circaeasteraceae, Ranunculales) Reveals Potential Mechanisms of Evolutionary Specialization.</title>
        <authorList>
            <person name="Sun Y."/>
            <person name="Deng T."/>
            <person name="Zhang A."/>
            <person name="Moore M.J."/>
            <person name="Landis J.B."/>
            <person name="Lin N."/>
            <person name="Zhang H."/>
            <person name="Zhang X."/>
            <person name="Huang J."/>
            <person name="Zhang X."/>
            <person name="Sun H."/>
            <person name="Wang H."/>
        </authorList>
    </citation>
    <scope>NUCLEOTIDE SEQUENCE [LARGE SCALE GENOMIC DNA]</scope>
    <source>
        <strain evidence="8">TB1705</strain>
        <tissue evidence="8">Leaf</tissue>
    </source>
</reference>
<feature type="active site" evidence="5">
    <location>
        <position position="113"/>
    </location>
</feature>
<dbReference type="InterPro" id="IPR013601">
    <property type="entry name" value="FAE1_typ3_polyketide_synth"/>
</dbReference>
<dbReference type="GO" id="GO:0006633">
    <property type="term" value="P:fatty acid biosynthetic process"/>
    <property type="evidence" value="ECO:0007669"/>
    <property type="project" value="InterPro"/>
</dbReference>
<dbReference type="Pfam" id="PF08392">
    <property type="entry name" value="FAE1_CUT1_RppA"/>
    <property type="match status" value="1"/>
</dbReference>
<evidence type="ECO:0000259" key="6">
    <source>
        <dbReference type="Pfam" id="PF08392"/>
    </source>
</evidence>
<dbReference type="Proteomes" id="UP000541444">
    <property type="component" value="Unassembled WGS sequence"/>
</dbReference>
<protein>
    <recommendedName>
        <fullName evidence="2">very-long-chain 3-oxoacyl-CoA synthase</fullName>
        <ecNumber evidence="2">2.3.1.199</ecNumber>
    </recommendedName>
</protein>
<dbReference type="GO" id="GO:0009922">
    <property type="term" value="F:fatty acid elongase activity"/>
    <property type="evidence" value="ECO:0007669"/>
    <property type="project" value="UniProtKB-EC"/>
</dbReference>
<dbReference type="InterPro" id="IPR012392">
    <property type="entry name" value="3-ktacl-CoA_syn"/>
</dbReference>
<dbReference type="InterPro" id="IPR013747">
    <property type="entry name" value="ACP_syn_III_C"/>
</dbReference>
<proteinExistence type="inferred from homology"/>